<dbReference type="Proteomes" id="UP000618591">
    <property type="component" value="Unassembled WGS sequence"/>
</dbReference>
<gene>
    <name evidence="2" type="ORF">GCM10011395_00370</name>
</gene>
<evidence type="ECO:0000313" key="3">
    <source>
        <dbReference type="Proteomes" id="UP000618591"/>
    </source>
</evidence>
<reference evidence="3" key="1">
    <citation type="journal article" date="2019" name="Int. J. Syst. Evol. Microbiol.">
        <title>The Global Catalogue of Microorganisms (GCM) 10K type strain sequencing project: providing services to taxonomists for standard genome sequencing and annotation.</title>
        <authorList>
            <consortium name="The Broad Institute Genomics Platform"/>
            <consortium name="The Broad Institute Genome Sequencing Center for Infectious Disease"/>
            <person name="Wu L."/>
            <person name="Ma J."/>
        </authorList>
    </citation>
    <scope>NUCLEOTIDE SEQUENCE [LARGE SCALE GENOMIC DNA]</scope>
    <source>
        <strain evidence="3">CGMCC 1.10106</strain>
    </source>
</reference>
<dbReference type="PANTHER" id="PTHR34203">
    <property type="entry name" value="METHYLTRANSFERASE, FKBM FAMILY PROTEIN"/>
    <property type="match status" value="1"/>
</dbReference>
<dbReference type="Gene3D" id="3.40.50.150">
    <property type="entry name" value="Vaccinia Virus protein VP39"/>
    <property type="match status" value="1"/>
</dbReference>
<dbReference type="EMBL" id="BMDW01000001">
    <property type="protein sequence ID" value="GGA33995.1"/>
    <property type="molecule type" value="Genomic_DNA"/>
</dbReference>
<sequence>MKFRNISAALANPMLGIEYLGWRVEKARTGNPTITLANGAKIAHFANFSEYHSMKQCISLAEQRFFGERVASTSGDIIDIGANVGVVSIPLALKFPDRTIHALEPAPTTFATLGKNVALNAVTNVKLHRLALASSPGVLAFNADPVSRGTARIATADDPYVEQVEATTLDLFVARNAITDVALLKIDVEGFESVVFSGGRETLAKRLARVIFMEVCAPITRSAGFDPAAAAQAVADAGYTWCDLTERGDLVPVVPAQAATVAYANWVALPA</sequence>
<keyword evidence="3" id="KW-1185">Reference proteome</keyword>
<protein>
    <recommendedName>
        <fullName evidence="1">Methyltransferase FkbM domain-containing protein</fullName>
    </recommendedName>
</protein>
<comment type="caution">
    <text evidence="2">The sequence shown here is derived from an EMBL/GenBank/DDBJ whole genome shotgun (WGS) entry which is preliminary data.</text>
</comment>
<dbReference type="InterPro" id="IPR029063">
    <property type="entry name" value="SAM-dependent_MTases_sf"/>
</dbReference>
<proteinExistence type="predicted"/>
<organism evidence="2 3">
    <name type="scientific">Sphingomonas psychrolutea</name>
    <dbReference type="NCBI Taxonomy" id="1259676"/>
    <lineage>
        <taxon>Bacteria</taxon>
        <taxon>Pseudomonadati</taxon>
        <taxon>Pseudomonadota</taxon>
        <taxon>Alphaproteobacteria</taxon>
        <taxon>Sphingomonadales</taxon>
        <taxon>Sphingomonadaceae</taxon>
        <taxon>Sphingomonas</taxon>
    </lineage>
</organism>
<dbReference type="RefSeq" id="WP_188444757.1">
    <property type="nucleotide sequence ID" value="NZ_BMDW01000001.1"/>
</dbReference>
<accession>A0ABQ1FYK1</accession>
<dbReference type="Pfam" id="PF05050">
    <property type="entry name" value="Methyltransf_21"/>
    <property type="match status" value="1"/>
</dbReference>
<evidence type="ECO:0000313" key="2">
    <source>
        <dbReference type="EMBL" id="GGA33995.1"/>
    </source>
</evidence>
<evidence type="ECO:0000259" key="1">
    <source>
        <dbReference type="Pfam" id="PF05050"/>
    </source>
</evidence>
<name>A0ABQ1FYK1_9SPHN</name>
<dbReference type="NCBIfam" id="TIGR01444">
    <property type="entry name" value="fkbM_fam"/>
    <property type="match status" value="1"/>
</dbReference>
<dbReference type="SUPFAM" id="SSF53335">
    <property type="entry name" value="S-adenosyl-L-methionine-dependent methyltransferases"/>
    <property type="match status" value="1"/>
</dbReference>
<dbReference type="InterPro" id="IPR052514">
    <property type="entry name" value="SAM-dependent_MTase"/>
</dbReference>
<dbReference type="PANTHER" id="PTHR34203:SF15">
    <property type="entry name" value="SLL1173 PROTEIN"/>
    <property type="match status" value="1"/>
</dbReference>
<feature type="domain" description="Methyltransferase FkbM" evidence="1">
    <location>
        <begin position="79"/>
        <end position="239"/>
    </location>
</feature>
<dbReference type="InterPro" id="IPR006342">
    <property type="entry name" value="FkbM_mtfrase"/>
</dbReference>